<accession>I3E8Y9</accession>
<dbReference type="RefSeq" id="WP_004434453.1">
    <property type="nucleotide sequence ID" value="NZ_ADWW01000002.1"/>
</dbReference>
<keyword evidence="1" id="KW-0812">Transmembrane</keyword>
<reference evidence="3 4" key="1">
    <citation type="journal article" date="2015" name="BMC Genomics">
        <title>Transcriptome analysis of thermophilic methylotrophic Bacillus methanolicus MGA3 using RNA-sequencing provides detailed insights into its previously uncharted transcriptional landscape.</title>
        <authorList>
            <person name="Irla M."/>
            <person name="Neshat A."/>
            <person name="Brautaset T."/>
            <person name="Ruckert C."/>
            <person name="Kalinowski J."/>
            <person name="Wendisch V.F."/>
        </authorList>
    </citation>
    <scope>NUCLEOTIDE SEQUENCE [LARGE SCALE GENOMIC DNA]</scope>
    <source>
        <strain evidence="4">MGA3 / ATCC 53907</strain>
    </source>
</reference>
<keyword evidence="1" id="KW-0472">Membrane</keyword>
<dbReference type="Pfam" id="PF02517">
    <property type="entry name" value="Rce1-like"/>
    <property type="match status" value="1"/>
</dbReference>
<name>I3E8Y9_BACMM</name>
<sequence length="283" mass="32081">MHWGKVVIHCLMLIILFLLAAIFVNPLTDGIENGTMRVAVKELLRIGFTVGLLWLYARLFFKKSSGYFRIHKLFETDKIWVFVGLAMPLTVIAFYLLTQFVVFEKQEHFHIESALAFITVSFIMACSAGVIEEILFRGYLFKLIEDKWNAITAVCITSILFGALHLLTVNGLKLVDVCLVLIAGSLVGIMFSLIVYKTGNVWNAVVVHIIWNFFMNSQMVQFAPVADRSHSSLVMLRLKSDSVWITGGTFGIEVALPVVVLYVLIICWIGFRKTNVRRNTFTF</sequence>
<evidence type="ECO:0000313" key="3">
    <source>
        <dbReference type="EMBL" id="AIE60223.1"/>
    </source>
</evidence>
<evidence type="ECO:0000256" key="1">
    <source>
        <dbReference type="SAM" id="Phobius"/>
    </source>
</evidence>
<dbReference type="Proteomes" id="UP000027602">
    <property type="component" value="Chromosome"/>
</dbReference>
<organism evidence="3 4">
    <name type="scientific">Bacillus methanolicus (strain MGA3 / ATCC 53907)</name>
    <dbReference type="NCBI Taxonomy" id="796606"/>
    <lineage>
        <taxon>Bacteria</taxon>
        <taxon>Bacillati</taxon>
        <taxon>Bacillota</taxon>
        <taxon>Bacilli</taxon>
        <taxon>Bacillales</taxon>
        <taxon>Bacillaceae</taxon>
        <taxon>Bacillus</taxon>
    </lineage>
</organism>
<feature type="transmembrane region" description="Helical" evidence="1">
    <location>
        <begin position="114"/>
        <end position="136"/>
    </location>
</feature>
<dbReference type="InterPro" id="IPR003675">
    <property type="entry name" value="Rce1/LyrA-like_dom"/>
</dbReference>
<dbReference type="OrthoDB" id="324900at2"/>
<dbReference type="EMBL" id="CP007739">
    <property type="protein sequence ID" value="AIE60223.1"/>
    <property type="molecule type" value="Genomic_DNA"/>
</dbReference>
<feature type="transmembrane region" description="Helical" evidence="1">
    <location>
        <begin position="44"/>
        <end position="61"/>
    </location>
</feature>
<keyword evidence="4" id="KW-1185">Reference proteome</keyword>
<dbReference type="HOGENOM" id="CLU_085973_0_0_9"/>
<dbReference type="GO" id="GO:0004175">
    <property type="term" value="F:endopeptidase activity"/>
    <property type="evidence" value="ECO:0007669"/>
    <property type="project" value="UniProtKB-ARBA"/>
</dbReference>
<evidence type="ECO:0000259" key="2">
    <source>
        <dbReference type="Pfam" id="PF02517"/>
    </source>
</evidence>
<gene>
    <name evidence="3" type="ORF">BMMGA3_09115</name>
</gene>
<dbReference type="eggNOG" id="COG1266">
    <property type="taxonomic scope" value="Bacteria"/>
</dbReference>
<dbReference type="GO" id="GO:0080120">
    <property type="term" value="P:CAAX-box protein maturation"/>
    <property type="evidence" value="ECO:0007669"/>
    <property type="project" value="UniProtKB-ARBA"/>
</dbReference>
<feature type="transmembrane region" description="Helical" evidence="1">
    <location>
        <begin position="148"/>
        <end position="168"/>
    </location>
</feature>
<keyword evidence="1" id="KW-1133">Transmembrane helix</keyword>
<feature type="transmembrane region" description="Helical" evidence="1">
    <location>
        <begin position="201"/>
        <end position="223"/>
    </location>
</feature>
<dbReference type="STRING" id="796606.BMMGA3_09115"/>
<feature type="transmembrane region" description="Helical" evidence="1">
    <location>
        <begin position="7"/>
        <end position="24"/>
    </location>
</feature>
<protein>
    <submittedName>
        <fullName evidence="3">Putative membrane protein</fullName>
    </submittedName>
</protein>
<dbReference type="AlphaFoldDB" id="I3E8Y9"/>
<evidence type="ECO:0000313" key="4">
    <source>
        <dbReference type="Proteomes" id="UP000027602"/>
    </source>
</evidence>
<feature type="domain" description="CAAX prenyl protease 2/Lysostaphin resistance protein A-like" evidence="2">
    <location>
        <begin position="117"/>
        <end position="214"/>
    </location>
</feature>
<dbReference type="KEGG" id="bmet:BMMGA3_09115"/>
<feature type="transmembrane region" description="Helical" evidence="1">
    <location>
        <begin position="243"/>
        <end position="271"/>
    </location>
</feature>
<dbReference type="PANTHER" id="PTHR39430:SF1">
    <property type="entry name" value="PROTEASE"/>
    <property type="match status" value="1"/>
</dbReference>
<feature type="transmembrane region" description="Helical" evidence="1">
    <location>
        <begin position="174"/>
        <end position="194"/>
    </location>
</feature>
<dbReference type="PANTHER" id="PTHR39430">
    <property type="entry name" value="MEMBRANE-ASSOCIATED PROTEASE-RELATED"/>
    <property type="match status" value="1"/>
</dbReference>
<feature type="transmembrane region" description="Helical" evidence="1">
    <location>
        <begin position="81"/>
        <end position="102"/>
    </location>
</feature>
<proteinExistence type="predicted"/>